<reference evidence="1 2" key="1">
    <citation type="journal article" date="2015" name="Int. Biodeterior. Biodegradation">
        <title>Physiological and genetic screening methods for the isolation of methyl tert-butyl ether-degrading bacteria for bioremediation purposes.</title>
        <authorList>
            <person name="Guisado I.M."/>
            <person name="Purswani J."/>
            <person name="Gonzalez Lopez J."/>
            <person name="Pozo C."/>
        </authorList>
    </citation>
    <scope>NUCLEOTIDE SEQUENCE [LARGE SCALE GENOMIC DNA]</scope>
    <source>
        <strain evidence="1 2">SH7</strain>
    </source>
</reference>
<sequence>MFWVRETGVIPAALSGMMTAAGIKNVEIIAVVTFMAVLLPIVSQANTTAFVARKLGILDESDQEGA</sequence>
<evidence type="ECO:0000313" key="2">
    <source>
        <dbReference type="Proteomes" id="UP000054709"/>
    </source>
</evidence>
<name>A0A0W1AXI4_9BACL</name>
<accession>A0A0W1AXI4</accession>
<dbReference type="Proteomes" id="UP000054709">
    <property type="component" value="Unassembled WGS sequence"/>
</dbReference>
<evidence type="ECO:0008006" key="3">
    <source>
        <dbReference type="Google" id="ProtNLM"/>
    </source>
</evidence>
<keyword evidence="2" id="KW-1185">Reference proteome</keyword>
<organism evidence="1 2">
    <name type="scientific">Paenibacillus etheri</name>
    <dbReference type="NCBI Taxonomy" id="1306852"/>
    <lineage>
        <taxon>Bacteria</taxon>
        <taxon>Bacillati</taxon>
        <taxon>Bacillota</taxon>
        <taxon>Bacilli</taxon>
        <taxon>Bacillales</taxon>
        <taxon>Paenibacillaceae</taxon>
        <taxon>Paenibacillus</taxon>
    </lineage>
</organism>
<evidence type="ECO:0000313" key="1">
    <source>
        <dbReference type="EMBL" id="KTD85984.1"/>
    </source>
</evidence>
<gene>
    <name evidence="1" type="ORF">UQ64_18015</name>
</gene>
<dbReference type="EMBL" id="LCZJ02000025">
    <property type="protein sequence ID" value="KTD85984.1"/>
    <property type="molecule type" value="Genomic_DNA"/>
</dbReference>
<protein>
    <recommendedName>
        <fullName evidence="3">Cation/H+ exchanger domain-containing protein</fullName>
    </recommendedName>
</protein>
<proteinExistence type="predicted"/>
<dbReference type="AlphaFoldDB" id="A0A0W1AXI4"/>
<dbReference type="OrthoDB" id="1757035at2"/>
<comment type="caution">
    <text evidence="1">The sequence shown here is derived from an EMBL/GenBank/DDBJ whole genome shotgun (WGS) entry which is preliminary data.</text>
</comment>